<sequence>MALSRPLLGVQSPIQCQLCQQGAKISWKCLECDLLMCSSCKNNVHPKIKTAKEHRVIDIKDNGLFEDKSASNKSIVSVDLHVVEVFQTKLEYVAYLAMSLDDSLWIGE</sequence>
<dbReference type="InterPro" id="IPR000315">
    <property type="entry name" value="Znf_B-box"/>
</dbReference>
<dbReference type="AlphaFoldDB" id="A0A8B6CN13"/>
<dbReference type="CDD" id="cd19757">
    <property type="entry name" value="Bbox1"/>
    <property type="match status" value="1"/>
</dbReference>
<keyword evidence="1" id="KW-0863">Zinc-finger</keyword>
<proteinExistence type="predicted"/>
<protein>
    <recommendedName>
        <fullName evidence="2">B box-type domain-containing protein</fullName>
    </recommendedName>
</protein>
<gene>
    <name evidence="3" type="ORF">MGAL_10B029950</name>
</gene>
<keyword evidence="4" id="KW-1185">Reference proteome</keyword>
<evidence type="ECO:0000313" key="3">
    <source>
        <dbReference type="EMBL" id="VDI07046.1"/>
    </source>
</evidence>
<dbReference type="GO" id="GO:0008270">
    <property type="term" value="F:zinc ion binding"/>
    <property type="evidence" value="ECO:0007669"/>
    <property type="project" value="UniProtKB-KW"/>
</dbReference>
<dbReference type="SMART" id="SM00336">
    <property type="entry name" value="BBOX"/>
    <property type="match status" value="1"/>
</dbReference>
<evidence type="ECO:0000259" key="2">
    <source>
        <dbReference type="PROSITE" id="PS50119"/>
    </source>
</evidence>
<keyword evidence="1" id="KW-0862">Zinc</keyword>
<keyword evidence="1" id="KW-0479">Metal-binding</keyword>
<dbReference type="EMBL" id="UYJE01001996">
    <property type="protein sequence ID" value="VDI07046.1"/>
    <property type="molecule type" value="Genomic_DNA"/>
</dbReference>
<evidence type="ECO:0000313" key="4">
    <source>
        <dbReference type="Proteomes" id="UP000596742"/>
    </source>
</evidence>
<feature type="domain" description="B box-type" evidence="2">
    <location>
        <begin position="11"/>
        <end position="59"/>
    </location>
</feature>
<organism evidence="3 4">
    <name type="scientific">Mytilus galloprovincialis</name>
    <name type="common">Mediterranean mussel</name>
    <dbReference type="NCBI Taxonomy" id="29158"/>
    <lineage>
        <taxon>Eukaryota</taxon>
        <taxon>Metazoa</taxon>
        <taxon>Spiralia</taxon>
        <taxon>Lophotrochozoa</taxon>
        <taxon>Mollusca</taxon>
        <taxon>Bivalvia</taxon>
        <taxon>Autobranchia</taxon>
        <taxon>Pteriomorphia</taxon>
        <taxon>Mytilida</taxon>
        <taxon>Mytiloidea</taxon>
        <taxon>Mytilidae</taxon>
        <taxon>Mytilinae</taxon>
        <taxon>Mytilus</taxon>
    </lineage>
</organism>
<accession>A0A8B6CN13</accession>
<dbReference type="PROSITE" id="PS50119">
    <property type="entry name" value="ZF_BBOX"/>
    <property type="match status" value="1"/>
</dbReference>
<name>A0A8B6CN13_MYTGA</name>
<comment type="caution">
    <text evidence="3">The sequence shown here is derived from an EMBL/GenBank/DDBJ whole genome shotgun (WGS) entry which is preliminary data.</text>
</comment>
<dbReference type="Pfam" id="PF22586">
    <property type="entry name" value="ANCHR-like_BBOX"/>
    <property type="match status" value="1"/>
</dbReference>
<reference evidence="3" key="1">
    <citation type="submission" date="2018-11" db="EMBL/GenBank/DDBJ databases">
        <authorList>
            <person name="Alioto T."/>
            <person name="Alioto T."/>
        </authorList>
    </citation>
    <scope>NUCLEOTIDE SEQUENCE</scope>
</reference>
<evidence type="ECO:0000256" key="1">
    <source>
        <dbReference type="PROSITE-ProRule" id="PRU00024"/>
    </source>
</evidence>
<dbReference type="Gene3D" id="4.10.830.40">
    <property type="match status" value="1"/>
</dbReference>
<dbReference type="Proteomes" id="UP000596742">
    <property type="component" value="Unassembled WGS sequence"/>
</dbReference>